<reference evidence="1" key="1">
    <citation type="journal article" date="2020" name="Fungal Divers.">
        <title>Resolving the Mortierellaceae phylogeny through synthesis of multi-gene phylogenetics and phylogenomics.</title>
        <authorList>
            <person name="Vandepol N."/>
            <person name="Liber J."/>
            <person name="Desiro A."/>
            <person name="Na H."/>
            <person name="Kennedy M."/>
            <person name="Barry K."/>
            <person name="Grigoriev I.V."/>
            <person name="Miller A.N."/>
            <person name="O'Donnell K."/>
            <person name="Stajich J.E."/>
            <person name="Bonito G."/>
        </authorList>
    </citation>
    <scope>NUCLEOTIDE SEQUENCE</scope>
    <source>
        <strain evidence="1">REB-010B</strain>
    </source>
</reference>
<comment type="caution">
    <text evidence="1">The sequence shown here is derived from an EMBL/GenBank/DDBJ whole genome shotgun (WGS) entry which is preliminary data.</text>
</comment>
<dbReference type="AlphaFoldDB" id="A0A9P6RQW3"/>
<sequence length="740" mass="82487">MLDYRDWFNSFKVQYPLWSQDCCLEELDPGGWKRYVLKNAAMCRRLGAPMPADAFLLSPSSGMDVDSLSVASQVPSIPASTQNVGHVRPRALLQEAISYTSDDSTAGEGWRRIGSPVYHIDEPSKSVISASMLMRPSKDANNWLRDRRILLYGLPDLKNPLAICNSDLWTKPRDDGESWFYPFDNANYLKVGQVMDIRHYPHDIKDQKLRVVMVLAFGENARPADSTDDDVHVLDIWLIVKIVEILIPITSTGLSPTHAGSPLEFSGGVNSWSLRHTDLDMTPRPMVQPEYKRIETIEPSQHNIDLRGRIAKLYVAKAPPKIAQEGTSQGEQDLEPTDDTEYDCIALFGMQNSEASPALVIKKILFLEDKEKSYASWSKKQISRGVSCLTLFPYQSRYERMLVLFNRHGRGMIWDWVNERQIAQLHLQVDKTPDNASSSSADGKGHVTVTETEIESEAKAAAVKALAAVRRPLYYWGVQVSWAVHPMLGESRKNSSFRIVTLADGVDTEWESCWWHIDSEMLGSVDPELEIDLQAPPFIPTCTQQSSSAAGSASVTSASTITESATTAARTATATIATAATTTTAAATTATTAAALESMNLAPAAALTTRTKPTVVTPLPRPPLPRDVITRHAESRRYEKETTGYCLPEQRETHSVEHKQPLKFIAYVIWNHYRIGLTTQMGLAIFDMEDGGRLGGTGLDTDHKDWQWVTFLDNMTEDPVAVLRVTIMIRRPIVLPKKQQ</sequence>
<organism evidence="1 2">
    <name type="scientific">Dissophora globulifera</name>
    <dbReference type="NCBI Taxonomy" id="979702"/>
    <lineage>
        <taxon>Eukaryota</taxon>
        <taxon>Fungi</taxon>
        <taxon>Fungi incertae sedis</taxon>
        <taxon>Mucoromycota</taxon>
        <taxon>Mortierellomycotina</taxon>
        <taxon>Mortierellomycetes</taxon>
        <taxon>Mortierellales</taxon>
        <taxon>Mortierellaceae</taxon>
        <taxon>Dissophora</taxon>
    </lineage>
</organism>
<gene>
    <name evidence="1" type="ORF">BGZ99_010435</name>
</gene>
<dbReference type="OrthoDB" id="2445710at2759"/>
<dbReference type="Proteomes" id="UP000738325">
    <property type="component" value="Unassembled WGS sequence"/>
</dbReference>
<keyword evidence="2" id="KW-1185">Reference proteome</keyword>
<dbReference type="EMBL" id="JAAAIP010000098">
    <property type="protein sequence ID" value="KAG0325908.1"/>
    <property type="molecule type" value="Genomic_DNA"/>
</dbReference>
<accession>A0A9P6RQW3</accession>
<evidence type="ECO:0000313" key="1">
    <source>
        <dbReference type="EMBL" id="KAG0325908.1"/>
    </source>
</evidence>
<proteinExistence type="predicted"/>
<protein>
    <submittedName>
        <fullName evidence="1">Uncharacterized protein</fullName>
    </submittedName>
</protein>
<name>A0A9P6RQW3_9FUNG</name>
<evidence type="ECO:0000313" key="2">
    <source>
        <dbReference type="Proteomes" id="UP000738325"/>
    </source>
</evidence>